<reference evidence="1" key="1">
    <citation type="submission" date="2020-10" db="EMBL/GenBank/DDBJ databases">
        <authorList>
            <person name="Gilroy R."/>
        </authorList>
    </citation>
    <scope>NUCLEOTIDE SEQUENCE</scope>
    <source>
        <strain evidence="1">CHK199-13235</strain>
    </source>
</reference>
<organism evidence="1 2">
    <name type="scientific">Candidatus Merdivicinus excrementipullorum</name>
    <dbReference type="NCBI Taxonomy" id="2840867"/>
    <lineage>
        <taxon>Bacteria</taxon>
        <taxon>Bacillati</taxon>
        <taxon>Bacillota</taxon>
        <taxon>Clostridia</taxon>
        <taxon>Eubacteriales</taxon>
        <taxon>Oscillospiraceae</taxon>
        <taxon>Oscillospiraceae incertae sedis</taxon>
        <taxon>Candidatus Merdivicinus</taxon>
    </lineage>
</organism>
<reference evidence="1" key="2">
    <citation type="journal article" date="2021" name="PeerJ">
        <title>Extensive microbial diversity within the chicken gut microbiome revealed by metagenomics and culture.</title>
        <authorList>
            <person name="Gilroy R."/>
            <person name="Ravi A."/>
            <person name="Getino M."/>
            <person name="Pursley I."/>
            <person name="Horton D.L."/>
            <person name="Alikhan N.F."/>
            <person name="Baker D."/>
            <person name="Gharbi K."/>
            <person name="Hall N."/>
            <person name="Watson M."/>
            <person name="Adriaenssens E.M."/>
            <person name="Foster-Nyarko E."/>
            <person name="Jarju S."/>
            <person name="Secka A."/>
            <person name="Antonio M."/>
            <person name="Oren A."/>
            <person name="Chaudhuri R.R."/>
            <person name="La Ragione R."/>
            <person name="Hildebrand F."/>
            <person name="Pallen M.J."/>
        </authorList>
    </citation>
    <scope>NUCLEOTIDE SEQUENCE</scope>
    <source>
        <strain evidence="1">CHK199-13235</strain>
    </source>
</reference>
<dbReference type="Proteomes" id="UP000824002">
    <property type="component" value="Unassembled WGS sequence"/>
</dbReference>
<accession>A0A9D1FLG0</accession>
<dbReference type="NCBIfam" id="TIGR01549">
    <property type="entry name" value="HAD-SF-IA-v1"/>
    <property type="match status" value="1"/>
</dbReference>
<evidence type="ECO:0000313" key="2">
    <source>
        <dbReference type="Proteomes" id="UP000824002"/>
    </source>
</evidence>
<evidence type="ECO:0000313" key="1">
    <source>
        <dbReference type="EMBL" id="HIS75360.1"/>
    </source>
</evidence>
<dbReference type="AlphaFoldDB" id="A0A9D1FLG0"/>
<dbReference type="Pfam" id="PF00702">
    <property type="entry name" value="Hydrolase"/>
    <property type="match status" value="1"/>
</dbReference>
<dbReference type="EMBL" id="DVJP01000010">
    <property type="protein sequence ID" value="HIS75360.1"/>
    <property type="molecule type" value="Genomic_DNA"/>
</dbReference>
<dbReference type="InterPro" id="IPR052550">
    <property type="entry name" value="Pyrimidine_5'-ntase_YjjG"/>
</dbReference>
<dbReference type="PANTHER" id="PTHR47478">
    <property type="match status" value="1"/>
</dbReference>
<dbReference type="GO" id="GO:0016787">
    <property type="term" value="F:hydrolase activity"/>
    <property type="evidence" value="ECO:0007669"/>
    <property type="project" value="UniProtKB-KW"/>
</dbReference>
<protein>
    <submittedName>
        <fullName evidence="1">HAD family hydrolase</fullName>
    </submittedName>
</protein>
<proteinExistence type="predicted"/>
<comment type="caution">
    <text evidence="1">The sequence shown here is derived from an EMBL/GenBank/DDBJ whole genome shotgun (WGS) entry which is preliminary data.</text>
</comment>
<dbReference type="Gene3D" id="3.40.50.1000">
    <property type="entry name" value="HAD superfamily/HAD-like"/>
    <property type="match status" value="1"/>
</dbReference>
<dbReference type="InterPro" id="IPR036412">
    <property type="entry name" value="HAD-like_sf"/>
</dbReference>
<dbReference type="InterPro" id="IPR023214">
    <property type="entry name" value="HAD_sf"/>
</dbReference>
<dbReference type="PANTHER" id="PTHR47478:SF1">
    <property type="entry name" value="PYRIMIDINE 5'-NUCLEOTIDASE YJJG"/>
    <property type="match status" value="1"/>
</dbReference>
<name>A0A9D1FLG0_9FIRM</name>
<dbReference type="SUPFAM" id="SSF56784">
    <property type="entry name" value="HAD-like"/>
    <property type="match status" value="1"/>
</dbReference>
<sequence length="185" mass="20845">MKELIIFIDSGDTLVDESTEIRPDGQIVEKAGLFAGAAEALRRMKASGYRIALVADGLNQSFENVYKQHGLRDCFDAWIISETVGEEKPSRRMFQAAMEQMGLTDRDKARIVMIGNNLERDILGANRMGIHSILAGYSPRYRMTPFRAEETPEYTAHSPDEIPKLVDALELQIKAERLARQKEEA</sequence>
<dbReference type="InterPro" id="IPR006439">
    <property type="entry name" value="HAD-SF_hydro_IA"/>
</dbReference>
<keyword evidence="1" id="KW-0378">Hydrolase</keyword>
<gene>
    <name evidence="1" type="ORF">IAB51_00980</name>
</gene>